<dbReference type="EMBL" id="JAEVFJ010000002">
    <property type="protein sequence ID" value="KAH8106889.1"/>
    <property type="molecule type" value="Genomic_DNA"/>
</dbReference>
<evidence type="ECO:0000256" key="1">
    <source>
        <dbReference type="SAM" id="Phobius"/>
    </source>
</evidence>
<feature type="transmembrane region" description="Helical" evidence="1">
    <location>
        <begin position="175"/>
        <end position="197"/>
    </location>
</feature>
<feature type="transmembrane region" description="Helical" evidence="1">
    <location>
        <begin position="25"/>
        <end position="43"/>
    </location>
</feature>
<protein>
    <recommendedName>
        <fullName evidence="2">DUF6533 domain-containing protein</fullName>
    </recommendedName>
</protein>
<evidence type="ECO:0000313" key="4">
    <source>
        <dbReference type="Proteomes" id="UP000813824"/>
    </source>
</evidence>
<comment type="caution">
    <text evidence="3">The sequence shown here is derived from an EMBL/GenBank/DDBJ whole genome shotgun (WGS) entry which is preliminary data.</text>
</comment>
<organism evidence="3 4">
    <name type="scientific">Cristinia sonorae</name>
    <dbReference type="NCBI Taxonomy" id="1940300"/>
    <lineage>
        <taxon>Eukaryota</taxon>
        <taxon>Fungi</taxon>
        <taxon>Dikarya</taxon>
        <taxon>Basidiomycota</taxon>
        <taxon>Agaricomycotina</taxon>
        <taxon>Agaricomycetes</taxon>
        <taxon>Agaricomycetidae</taxon>
        <taxon>Agaricales</taxon>
        <taxon>Pleurotineae</taxon>
        <taxon>Stephanosporaceae</taxon>
        <taxon>Cristinia</taxon>
    </lineage>
</organism>
<feature type="transmembrane region" description="Helical" evidence="1">
    <location>
        <begin position="94"/>
        <end position="115"/>
    </location>
</feature>
<feature type="transmembrane region" description="Helical" evidence="1">
    <location>
        <begin position="64"/>
        <end position="82"/>
    </location>
</feature>
<keyword evidence="1" id="KW-0472">Membrane</keyword>
<evidence type="ECO:0000313" key="3">
    <source>
        <dbReference type="EMBL" id="KAH8106889.1"/>
    </source>
</evidence>
<keyword evidence="1" id="KW-1133">Transmembrane helix</keyword>
<dbReference type="InterPro" id="IPR045340">
    <property type="entry name" value="DUF6533"/>
</dbReference>
<keyword evidence="4" id="KW-1185">Reference proteome</keyword>
<feature type="domain" description="DUF6533" evidence="2">
    <location>
        <begin position="31"/>
        <end position="72"/>
    </location>
</feature>
<dbReference type="Pfam" id="PF20151">
    <property type="entry name" value="DUF6533"/>
    <property type="match status" value="1"/>
</dbReference>
<sequence length="226" mass="25548">MSNATPDGVFGPGWNEVEADMASKAYLVTWLGAACASVIVYEYTITFGAEVEFYWWTKWTIPRVLFFLNRYLVGSIIIFDFIANAIPHLSVPFYLRWLSITVTITTSITEAILTTRVCALYRTHPRLRAFSILCCVLGTTTLVVITIVNYLATGPVDVVTDYPDLPGCQSTDNPFLAIAYWITPLCIESVFFIMVIYQAFGWVRQRQPPPPTLRLLARDSAVYFAW</sequence>
<feature type="transmembrane region" description="Helical" evidence="1">
    <location>
        <begin position="127"/>
        <end position="152"/>
    </location>
</feature>
<keyword evidence="1" id="KW-0812">Transmembrane</keyword>
<reference evidence="3" key="1">
    <citation type="journal article" date="2021" name="New Phytol.">
        <title>Evolutionary innovations through gain and loss of genes in the ectomycorrhizal Boletales.</title>
        <authorList>
            <person name="Wu G."/>
            <person name="Miyauchi S."/>
            <person name="Morin E."/>
            <person name="Kuo A."/>
            <person name="Drula E."/>
            <person name="Varga T."/>
            <person name="Kohler A."/>
            <person name="Feng B."/>
            <person name="Cao Y."/>
            <person name="Lipzen A."/>
            <person name="Daum C."/>
            <person name="Hundley H."/>
            <person name="Pangilinan J."/>
            <person name="Johnson J."/>
            <person name="Barry K."/>
            <person name="LaButti K."/>
            <person name="Ng V."/>
            <person name="Ahrendt S."/>
            <person name="Min B."/>
            <person name="Choi I.G."/>
            <person name="Park H."/>
            <person name="Plett J.M."/>
            <person name="Magnuson J."/>
            <person name="Spatafora J.W."/>
            <person name="Nagy L.G."/>
            <person name="Henrissat B."/>
            <person name="Grigoriev I.V."/>
            <person name="Yang Z.L."/>
            <person name="Xu J."/>
            <person name="Martin F.M."/>
        </authorList>
    </citation>
    <scope>NUCLEOTIDE SEQUENCE</scope>
    <source>
        <strain evidence="3">KKN 215</strain>
    </source>
</reference>
<dbReference type="OrthoDB" id="3037019at2759"/>
<name>A0A8K0XU31_9AGAR</name>
<dbReference type="Proteomes" id="UP000813824">
    <property type="component" value="Unassembled WGS sequence"/>
</dbReference>
<proteinExistence type="predicted"/>
<dbReference type="AlphaFoldDB" id="A0A8K0XU31"/>
<gene>
    <name evidence="3" type="ORF">BXZ70DRAFT_256982</name>
</gene>
<accession>A0A8K0XU31</accession>
<evidence type="ECO:0000259" key="2">
    <source>
        <dbReference type="Pfam" id="PF20151"/>
    </source>
</evidence>